<sequence>MVTRLINDDESQLRHLLRTRGDPECPFTEPPKECKPQNLRLQCPRAAQLADLMNKFFNEIIEEIGRPDFSEERISDKCWQLGATHYQKEVWFQEENWMHINKAFVEVVMFSDKHYQGYSSCSDFFEFKKKHNFAMHRDAHHYIKRIKYEEILWFKLIHFIVRNMKQGFLEEAMHSSIKEVPEVEKNIIPLPRHITSKDTLLSDGTREDEDSRTESCLESDLRRKYTARAAAEL</sequence>
<keyword evidence="1" id="KW-1185">Reference proteome</keyword>
<dbReference type="AlphaFoldDB" id="A0A915C5E7"/>
<dbReference type="Proteomes" id="UP000887569">
    <property type="component" value="Unplaced"/>
</dbReference>
<evidence type="ECO:0000313" key="1">
    <source>
        <dbReference type="Proteomes" id="UP000887569"/>
    </source>
</evidence>
<dbReference type="GO" id="GO:0019825">
    <property type="term" value="F:oxygen binding"/>
    <property type="evidence" value="ECO:0007669"/>
    <property type="project" value="InterPro"/>
</dbReference>
<protein>
    <submittedName>
        <fullName evidence="2">Uncharacterized protein</fullName>
    </submittedName>
</protein>
<dbReference type="InterPro" id="IPR012292">
    <property type="entry name" value="Globin/Proto"/>
</dbReference>
<evidence type="ECO:0000313" key="2">
    <source>
        <dbReference type="WBParaSite" id="PgR091_g023_t01"/>
    </source>
</evidence>
<dbReference type="GO" id="GO:0020037">
    <property type="term" value="F:heme binding"/>
    <property type="evidence" value="ECO:0007669"/>
    <property type="project" value="InterPro"/>
</dbReference>
<accession>A0A915C5E7</accession>
<dbReference type="WBParaSite" id="PgR091_g023_t01">
    <property type="protein sequence ID" value="PgR091_g023_t01"/>
    <property type="gene ID" value="PgR091_g023"/>
</dbReference>
<proteinExistence type="predicted"/>
<name>A0A915C5E7_PARUN</name>
<reference evidence="2" key="1">
    <citation type="submission" date="2022-11" db="UniProtKB">
        <authorList>
            <consortium name="WormBaseParasite"/>
        </authorList>
    </citation>
    <scope>IDENTIFICATION</scope>
</reference>
<dbReference type="Gene3D" id="1.10.490.10">
    <property type="entry name" value="Globins"/>
    <property type="match status" value="1"/>
</dbReference>
<organism evidence="1 2">
    <name type="scientific">Parascaris univalens</name>
    <name type="common">Nematode worm</name>
    <dbReference type="NCBI Taxonomy" id="6257"/>
    <lineage>
        <taxon>Eukaryota</taxon>
        <taxon>Metazoa</taxon>
        <taxon>Ecdysozoa</taxon>
        <taxon>Nematoda</taxon>
        <taxon>Chromadorea</taxon>
        <taxon>Rhabditida</taxon>
        <taxon>Spirurina</taxon>
        <taxon>Ascaridomorpha</taxon>
        <taxon>Ascaridoidea</taxon>
        <taxon>Ascarididae</taxon>
        <taxon>Parascaris</taxon>
    </lineage>
</organism>